<dbReference type="PANTHER" id="PTHR45136">
    <property type="entry name" value="ABC TRANSPORTER DOMAIN-CONTAINING PROTEIN"/>
    <property type="match status" value="1"/>
</dbReference>
<dbReference type="InterPro" id="IPR011527">
    <property type="entry name" value="ABC1_TM_dom"/>
</dbReference>
<dbReference type="Pfam" id="PF00664">
    <property type="entry name" value="ABC_membrane"/>
    <property type="match status" value="1"/>
</dbReference>
<evidence type="ECO:0000256" key="8">
    <source>
        <dbReference type="ARBA" id="ARBA00023136"/>
    </source>
</evidence>
<dbReference type="Proteomes" id="UP000631114">
    <property type="component" value="Unassembled WGS sequence"/>
</dbReference>
<evidence type="ECO:0000256" key="10">
    <source>
        <dbReference type="SAM" id="Phobius"/>
    </source>
</evidence>
<comment type="similarity">
    <text evidence="1">Belongs to the ABC transporter superfamily. ABCB family. Multidrug resistance exporter (TC 3.A.1.201) subfamily.</text>
</comment>
<dbReference type="SUPFAM" id="SSF52540">
    <property type="entry name" value="P-loop containing nucleoside triphosphate hydrolases"/>
    <property type="match status" value="1"/>
</dbReference>
<dbReference type="SMART" id="SM00382">
    <property type="entry name" value="AAA"/>
    <property type="match status" value="1"/>
</dbReference>
<evidence type="ECO:0000259" key="12">
    <source>
        <dbReference type="PROSITE" id="PS50929"/>
    </source>
</evidence>
<feature type="domain" description="ABC transmembrane type-1" evidence="12">
    <location>
        <begin position="1"/>
        <end position="151"/>
    </location>
</feature>
<dbReference type="InterPro" id="IPR036640">
    <property type="entry name" value="ABC1_TM_sf"/>
</dbReference>
<dbReference type="OrthoDB" id="6500128at2759"/>
<reference evidence="13 14" key="1">
    <citation type="submission" date="2020-10" db="EMBL/GenBank/DDBJ databases">
        <title>The Coptis chinensis genome and diversification of protoberbering-type alkaloids.</title>
        <authorList>
            <person name="Wang B."/>
            <person name="Shu S."/>
            <person name="Song C."/>
            <person name="Liu Y."/>
        </authorList>
    </citation>
    <scope>NUCLEOTIDE SEQUENCE [LARGE SCALE GENOMIC DNA]</scope>
    <source>
        <strain evidence="13">HL-2020</strain>
        <tissue evidence="13">Leaf</tissue>
    </source>
</reference>
<protein>
    <submittedName>
        <fullName evidence="13">Uncharacterized protein</fullName>
    </submittedName>
</protein>
<dbReference type="GO" id="GO:0140359">
    <property type="term" value="F:ABC-type transporter activity"/>
    <property type="evidence" value="ECO:0007669"/>
    <property type="project" value="InterPro"/>
</dbReference>
<proteinExistence type="inferred from homology"/>
<gene>
    <name evidence="13" type="ORF">IFM89_000733</name>
</gene>
<keyword evidence="5" id="KW-0547">Nucleotide-binding</keyword>
<evidence type="ECO:0000256" key="6">
    <source>
        <dbReference type="ARBA" id="ARBA00022840"/>
    </source>
</evidence>
<dbReference type="Gene3D" id="3.40.50.300">
    <property type="entry name" value="P-loop containing nucleotide triphosphate hydrolases"/>
    <property type="match status" value="2"/>
</dbReference>
<evidence type="ECO:0000256" key="3">
    <source>
        <dbReference type="ARBA" id="ARBA00022692"/>
    </source>
</evidence>
<evidence type="ECO:0000313" key="14">
    <source>
        <dbReference type="Proteomes" id="UP000631114"/>
    </source>
</evidence>
<keyword evidence="7 10" id="KW-1133">Transmembrane helix</keyword>
<dbReference type="InterPro" id="IPR027417">
    <property type="entry name" value="P-loop_NTPase"/>
</dbReference>
<dbReference type="InterPro" id="IPR003593">
    <property type="entry name" value="AAA+_ATPase"/>
</dbReference>
<dbReference type="GO" id="GO:0016887">
    <property type="term" value="F:ATP hydrolysis activity"/>
    <property type="evidence" value="ECO:0007669"/>
    <property type="project" value="InterPro"/>
</dbReference>
<dbReference type="InterPro" id="IPR003439">
    <property type="entry name" value="ABC_transporter-like_ATP-bd"/>
</dbReference>
<name>A0A835MDN0_9MAGN</name>
<accession>A0A835MDN0</accession>
<dbReference type="PROSITE" id="PS50929">
    <property type="entry name" value="ABC_TM1F"/>
    <property type="match status" value="1"/>
</dbReference>
<dbReference type="GO" id="GO:0005524">
    <property type="term" value="F:ATP binding"/>
    <property type="evidence" value="ECO:0007669"/>
    <property type="project" value="UniProtKB-KW"/>
</dbReference>
<comment type="caution">
    <text evidence="13">The sequence shown here is derived from an EMBL/GenBank/DDBJ whole genome shotgun (WGS) entry which is preliminary data.</text>
</comment>
<evidence type="ECO:0000256" key="4">
    <source>
        <dbReference type="ARBA" id="ARBA00022737"/>
    </source>
</evidence>
<dbReference type="SUPFAM" id="SSF90123">
    <property type="entry name" value="ABC transporter transmembrane region"/>
    <property type="match status" value="1"/>
</dbReference>
<keyword evidence="9" id="KW-0325">Glycoprotein</keyword>
<evidence type="ECO:0000259" key="11">
    <source>
        <dbReference type="PROSITE" id="PS50893"/>
    </source>
</evidence>
<evidence type="ECO:0000256" key="7">
    <source>
        <dbReference type="ARBA" id="ARBA00022989"/>
    </source>
</evidence>
<dbReference type="Gene3D" id="1.20.1560.10">
    <property type="entry name" value="ABC transporter type 1, transmembrane domain"/>
    <property type="match status" value="1"/>
</dbReference>
<feature type="domain" description="ABC transporter" evidence="11">
    <location>
        <begin position="186"/>
        <end position="382"/>
    </location>
</feature>
<dbReference type="AlphaFoldDB" id="A0A835MDN0"/>
<sequence length="462" mass="50434">MAFVIMWRLVIVGFPFALLLIVPGLLCARILVGLIRKTREEHNKADSVAEQAISSIRTVYSFVGEMKTMTAFSSSLQGSLKLELKQGLVKGVTIGSTGVTFGVSAFLTWYVSRLVMYHDGKGGSVYVVCALIAIGGLALGSGLSNLKYFTEAISAAERTMEVIKRLPDIDIYNMDGEVLQSVSGEVKFKNVKFAYPSRPETTIFQDFSLKVPAGKTVTLVGASASDSGKSTVIALLESQPRTNFVCDFHKIDEVMTAAKTSNAHNFISQFPEGCDTQVGERGVQMSGEQKQRIAIARAIIKAPRILLLDEATSALDSESERIVQEALDNASVGRTTIVIAHRLSTIHNADVIVVVQNGRVMETGSHDKLIQEENGLYASQVRFQQIDKATEEEESISTLSHITNKDNYHSSHGSSRRLSLLSRSNSANSVFERRVGSKKDVSVSSFRRLLANLPVLWPGLLL</sequence>
<dbReference type="GO" id="GO:0016020">
    <property type="term" value="C:membrane"/>
    <property type="evidence" value="ECO:0007669"/>
    <property type="project" value="InterPro"/>
</dbReference>
<evidence type="ECO:0000256" key="2">
    <source>
        <dbReference type="ARBA" id="ARBA00022448"/>
    </source>
</evidence>
<keyword evidence="3 10" id="KW-0812">Transmembrane</keyword>
<organism evidence="13 14">
    <name type="scientific">Coptis chinensis</name>
    <dbReference type="NCBI Taxonomy" id="261450"/>
    <lineage>
        <taxon>Eukaryota</taxon>
        <taxon>Viridiplantae</taxon>
        <taxon>Streptophyta</taxon>
        <taxon>Embryophyta</taxon>
        <taxon>Tracheophyta</taxon>
        <taxon>Spermatophyta</taxon>
        <taxon>Magnoliopsida</taxon>
        <taxon>Ranunculales</taxon>
        <taxon>Ranunculaceae</taxon>
        <taxon>Coptidoideae</taxon>
        <taxon>Coptis</taxon>
    </lineage>
</organism>
<dbReference type="PROSITE" id="PS50893">
    <property type="entry name" value="ABC_TRANSPORTER_2"/>
    <property type="match status" value="1"/>
</dbReference>
<feature type="transmembrane region" description="Helical" evidence="10">
    <location>
        <begin position="88"/>
        <end position="111"/>
    </location>
</feature>
<feature type="transmembrane region" description="Helical" evidence="10">
    <location>
        <begin position="6"/>
        <end position="32"/>
    </location>
</feature>
<keyword evidence="8 10" id="KW-0472">Membrane</keyword>
<dbReference type="FunFam" id="3.40.50.300:FF:002695">
    <property type="entry name" value="ABC multidrug transporter, putative"/>
    <property type="match status" value="1"/>
</dbReference>
<dbReference type="EMBL" id="JADFTS010000001">
    <property type="protein sequence ID" value="KAF9623244.1"/>
    <property type="molecule type" value="Genomic_DNA"/>
</dbReference>
<keyword evidence="2" id="KW-0813">Transport</keyword>
<feature type="transmembrane region" description="Helical" evidence="10">
    <location>
        <begin position="123"/>
        <end position="143"/>
    </location>
</feature>
<keyword evidence="14" id="KW-1185">Reference proteome</keyword>
<evidence type="ECO:0000256" key="5">
    <source>
        <dbReference type="ARBA" id="ARBA00022741"/>
    </source>
</evidence>
<keyword evidence="6" id="KW-0067">ATP-binding</keyword>
<keyword evidence="4" id="KW-0677">Repeat</keyword>
<dbReference type="PANTHER" id="PTHR45136:SF2">
    <property type="entry name" value="ABC TRANSPORTER DOMAIN-CONTAINING PROTEIN"/>
    <property type="match status" value="1"/>
</dbReference>
<dbReference type="Pfam" id="PF00005">
    <property type="entry name" value="ABC_tran"/>
    <property type="match status" value="1"/>
</dbReference>
<evidence type="ECO:0000256" key="1">
    <source>
        <dbReference type="ARBA" id="ARBA00007577"/>
    </source>
</evidence>
<evidence type="ECO:0000256" key="9">
    <source>
        <dbReference type="ARBA" id="ARBA00023180"/>
    </source>
</evidence>
<evidence type="ECO:0000313" key="13">
    <source>
        <dbReference type="EMBL" id="KAF9623244.1"/>
    </source>
</evidence>